<name>A0A7W9LYW1_9PSEU</name>
<evidence type="ECO:0000313" key="1">
    <source>
        <dbReference type="EMBL" id="MBB5801269.1"/>
    </source>
</evidence>
<proteinExistence type="predicted"/>
<dbReference type="AlphaFoldDB" id="A0A7W9LYW1"/>
<dbReference type="EMBL" id="JACHMO010000001">
    <property type="protein sequence ID" value="MBB5801269.1"/>
    <property type="molecule type" value="Genomic_DNA"/>
</dbReference>
<dbReference type="Proteomes" id="UP000552097">
    <property type="component" value="Unassembled WGS sequence"/>
</dbReference>
<comment type="caution">
    <text evidence="1">The sequence shown here is derived from an EMBL/GenBank/DDBJ whole genome shotgun (WGS) entry which is preliminary data.</text>
</comment>
<accession>A0A7W9LYW1</accession>
<evidence type="ECO:0000313" key="2">
    <source>
        <dbReference type="Proteomes" id="UP000552097"/>
    </source>
</evidence>
<gene>
    <name evidence="1" type="ORF">F4560_001037</name>
</gene>
<keyword evidence="2" id="KW-1185">Reference proteome</keyword>
<dbReference type="RefSeq" id="WP_184916894.1">
    <property type="nucleotide sequence ID" value="NZ_JACHMO010000001.1"/>
</dbReference>
<protein>
    <submittedName>
        <fullName evidence="1">Uncharacterized protein</fullName>
    </submittedName>
</protein>
<organism evidence="1 2">
    <name type="scientific">Saccharothrix ecbatanensis</name>
    <dbReference type="NCBI Taxonomy" id="1105145"/>
    <lineage>
        <taxon>Bacteria</taxon>
        <taxon>Bacillati</taxon>
        <taxon>Actinomycetota</taxon>
        <taxon>Actinomycetes</taxon>
        <taxon>Pseudonocardiales</taxon>
        <taxon>Pseudonocardiaceae</taxon>
        <taxon>Saccharothrix</taxon>
    </lineage>
</organism>
<reference evidence="1 2" key="1">
    <citation type="submission" date="2020-08" db="EMBL/GenBank/DDBJ databases">
        <title>Sequencing the genomes of 1000 actinobacteria strains.</title>
        <authorList>
            <person name="Klenk H.-P."/>
        </authorList>
    </citation>
    <scope>NUCLEOTIDE SEQUENCE [LARGE SCALE GENOMIC DNA]</scope>
    <source>
        <strain evidence="1 2">DSM 45486</strain>
    </source>
</reference>
<sequence>MTTERGDHTSIPGATWSRLLAPDSGLVAQSDTLRAALACLDGYAIVIELRELLREAPEQDRRVLEGLAVFLSYIAARRYGNDEAAGTAAADAGKTGMSRTDLYDVRRLGVLVTGIARGRLPADLHAEAAELVRDRLGTAEADRLTSLIRRGRQALWAAFRRRARRCGVR</sequence>